<evidence type="ECO:0000313" key="1">
    <source>
        <dbReference type="EMBL" id="KAI3708493.1"/>
    </source>
</evidence>
<accession>A0ACB9AF71</accession>
<keyword evidence="2" id="KW-1185">Reference proteome</keyword>
<name>A0ACB9AF71_CICIN</name>
<sequence>MVEKKNVTVTTEAQSHRFIGPPPQPWLPFVHSDVIVDFSKQSGVLPSISKVGRIGSSIAMLSVLPVKMAIGSHMVAQQGAIEASSKFGADEAKMSGDTATLQGESSKELILELKTETSSIDASANTSSTREAGQYEELSLSNAGDLENE</sequence>
<gene>
    <name evidence="1" type="ORF">L2E82_37665</name>
</gene>
<organism evidence="1 2">
    <name type="scientific">Cichorium intybus</name>
    <name type="common">Chicory</name>
    <dbReference type="NCBI Taxonomy" id="13427"/>
    <lineage>
        <taxon>Eukaryota</taxon>
        <taxon>Viridiplantae</taxon>
        <taxon>Streptophyta</taxon>
        <taxon>Embryophyta</taxon>
        <taxon>Tracheophyta</taxon>
        <taxon>Spermatophyta</taxon>
        <taxon>Magnoliopsida</taxon>
        <taxon>eudicotyledons</taxon>
        <taxon>Gunneridae</taxon>
        <taxon>Pentapetalae</taxon>
        <taxon>asterids</taxon>
        <taxon>campanulids</taxon>
        <taxon>Asterales</taxon>
        <taxon>Asteraceae</taxon>
        <taxon>Cichorioideae</taxon>
        <taxon>Cichorieae</taxon>
        <taxon>Cichoriinae</taxon>
        <taxon>Cichorium</taxon>
    </lineage>
</organism>
<dbReference type="EMBL" id="CM042015">
    <property type="protein sequence ID" value="KAI3708493.1"/>
    <property type="molecule type" value="Genomic_DNA"/>
</dbReference>
<dbReference type="Proteomes" id="UP001055811">
    <property type="component" value="Linkage Group LG07"/>
</dbReference>
<evidence type="ECO:0000313" key="2">
    <source>
        <dbReference type="Proteomes" id="UP001055811"/>
    </source>
</evidence>
<proteinExistence type="predicted"/>
<comment type="caution">
    <text evidence="1">The sequence shown here is derived from an EMBL/GenBank/DDBJ whole genome shotgun (WGS) entry which is preliminary data.</text>
</comment>
<protein>
    <submittedName>
        <fullName evidence="1">Uncharacterized protein</fullName>
    </submittedName>
</protein>
<reference evidence="1 2" key="2">
    <citation type="journal article" date="2022" name="Mol. Ecol. Resour.">
        <title>The genomes of chicory, endive, great burdock and yacon provide insights into Asteraceae paleo-polyploidization history and plant inulin production.</title>
        <authorList>
            <person name="Fan W."/>
            <person name="Wang S."/>
            <person name="Wang H."/>
            <person name="Wang A."/>
            <person name="Jiang F."/>
            <person name="Liu H."/>
            <person name="Zhao H."/>
            <person name="Xu D."/>
            <person name="Zhang Y."/>
        </authorList>
    </citation>
    <scope>NUCLEOTIDE SEQUENCE [LARGE SCALE GENOMIC DNA]</scope>
    <source>
        <strain evidence="2">cv. Punajuju</strain>
        <tissue evidence="1">Leaves</tissue>
    </source>
</reference>
<reference evidence="2" key="1">
    <citation type="journal article" date="2022" name="Mol. Ecol. Resour.">
        <title>The genomes of chicory, endive, great burdock and yacon provide insights into Asteraceae palaeo-polyploidization history and plant inulin production.</title>
        <authorList>
            <person name="Fan W."/>
            <person name="Wang S."/>
            <person name="Wang H."/>
            <person name="Wang A."/>
            <person name="Jiang F."/>
            <person name="Liu H."/>
            <person name="Zhao H."/>
            <person name="Xu D."/>
            <person name="Zhang Y."/>
        </authorList>
    </citation>
    <scope>NUCLEOTIDE SEQUENCE [LARGE SCALE GENOMIC DNA]</scope>
    <source>
        <strain evidence="2">cv. Punajuju</strain>
    </source>
</reference>